<sequence length="85" mass="9770">MKKFWILLISGIVIGIIISIFQYSDESLFFQYTAKYSDTTLSITEQNFDVTIGSIRIIILSVLAIMLGWFLIEKIAGYLRKKDVN</sequence>
<dbReference type="Proteomes" id="UP000297776">
    <property type="component" value="Unassembled WGS sequence"/>
</dbReference>
<accession>A0A4Y8LEV6</accession>
<gene>
    <name evidence="2" type="ORF">E2626_11445</name>
</gene>
<evidence type="ECO:0000313" key="2">
    <source>
        <dbReference type="EMBL" id="TFE00583.1"/>
    </source>
</evidence>
<name>A0A4Y8LEV6_9BACL</name>
<protein>
    <submittedName>
        <fullName evidence="2">Uncharacterized protein</fullName>
    </submittedName>
</protein>
<organism evidence="2 3">
    <name type="scientific">Jeotgalibacillus salarius</name>
    <dbReference type="NCBI Taxonomy" id="546023"/>
    <lineage>
        <taxon>Bacteria</taxon>
        <taxon>Bacillati</taxon>
        <taxon>Bacillota</taxon>
        <taxon>Bacilli</taxon>
        <taxon>Bacillales</taxon>
        <taxon>Caryophanaceae</taxon>
        <taxon>Jeotgalibacillus</taxon>
    </lineage>
</organism>
<keyword evidence="1" id="KW-1133">Transmembrane helix</keyword>
<feature type="transmembrane region" description="Helical" evidence="1">
    <location>
        <begin position="50"/>
        <end position="72"/>
    </location>
</feature>
<keyword evidence="1" id="KW-0812">Transmembrane</keyword>
<dbReference type="EMBL" id="SORX01000006">
    <property type="protein sequence ID" value="TFE00583.1"/>
    <property type="molecule type" value="Genomic_DNA"/>
</dbReference>
<dbReference type="OrthoDB" id="2990852at2"/>
<evidence type="ECO:0000256" key="1">
    <source>
        <dbReference type="SAM" id="Phobius"/>
    </source>
</evidence>
<dbReference type="AlphaFoldDB" id="A0A4Y8LEV6"/>
<comment type="caution">
    <text evidence="2">The sequence shown here is derived from an EMBL/GenBank/DDBJ whole genome shotgun (WGS) entry which is preliminary data.</text>
</comment>
<proteinExistence type="predicted"/>
<reference evidence="2 3" key="1">
    <citation type="submission" date="2019-03" db="EMBL/GenBank/DDBJ databases">
        <authorList>
            <person name="Yang Y."/>
        </authorList>
    </citation>
    <scope>NUCLEOTIDE SEQUENCE [LARGE SCALE GENOMIC DNA]</scope>
    <source>
        <strain evidence="2 3">ASL-1</strain>
    </source>
</reference>
<keyword evidence="3" id="KW-1185">Reference proteome</keyword>
<evidence type="ECO:0000313" key="3">
    <source>
        <dbReference type="Proteomes" id="UP000297776"/>
    </source>
</evidence>
<feature type="transmembrane region" description="Helical" evidence="1">
    <location>
        <begin position="5"/>
        <end position="23"/>
    </location>
</feature>
<dbReference type="RefSeq" id="WP_134381902.1">
    <property type="nucleotide sequence ID" value="NZ_SORX01000006.1"/>
</dbReference>
<keyword evidence="1" id="KW-0472">Membrane</keyword>